<proteinExistence type="predicted"/>
<evidence type="ECO:0000313" key="1">
    <source>
        <dbReference type="EMBL" id="KCZ59445.1"/>
    </source>
</evidence>
<dbReference type="EMBL" id="AWFH01000041">
    <property type="protein sequence ID" value="KCZ59445.1"/>
    <property type="molecule type" value="Genomic_DNA"/>
</dbReference>
<organism evidence="1 2">
    <name type="scientific">Hyphomonas atlantica</name>
    <dbReference type="NCBI Taxonomy" id="1280948"/>
    <lineage>
        <taxon>Bacteria</taxon>
        <taxon>Pseudomonadati</taxon>
        <taxon>Pseudomonadota</taxon>
        <taxon>Alphaproteobacteria</taxon>
        <taxon>Hyphomonadales</taxon>
        <taxon>Hyphomonadaceae</taxon>
        <taxon>Hyphomonas</taxon>
    </lineage>
</organism>
<protein>
    <submittedName>
        <fullName evidence="1">Uncharacterized protein</fullName>
    </submittedName>
</protein>
<sequence>MTNDELKQAIRELISAHPDLAPTEDGHNVHMERYKTSRGLLLGLEPDLKTKVNLFVQASAITSPKLTDIEQREYFAKDYSTSKPNHNLFGTDSFKLTMDLVRFTPKDVWQAARIIFAIAGEGARK</sequence>
<gene>
    <name evidence="1" type="ORF">HY36_17870</name>
</gene>
<comment type="caution">
    <text evidence="1">The sequence shown here is derived from an EMBL/GenBank/DDBJ whole genome shotgun (WGS) entry which is preliminary data.</text>
</comment>
<reference evidence="1 2" key="1">
    <citation type="journal article" date="2014" name="Antonie Van Leeuwenhoek">
        <title>Hyphomonas beringensis sp. nov. and Hyphomonas chukchiensis sp. nov., isolated from surface seawater of the Bering Sea and Chukchi Sea.</title>
        <authorList>
            <person name="Li C."/>
            <person name="Lai Q."/>
            <person name="Li G."/>
            <person name="Dong C."/>
            <person name="Wang J."/>
            <person name="Liao Y."/>
            <person name="Shao Z."/>
        </authorList>
    </citation>
    <scope>NUCLEOTIDE SEQUENCE [LARGE SCALE GENOMIC DNA]</scope>
    <source>
        <strain evidence="1 2">22II1-22F38</strain>
    </source>
</reference>
<name>A0A059DZB7_9PROT</name>
<evidence type="ECO:0000313" key="2">
    <source>
        <dbReference type="Proteomes" id="UP000024547"/>
    </source>
</evidence>
<dbReference type="RefSeq" id="WP_035553483.1">
    <property type="nucleotide sequence ID" value="NZ_AWFH01000041.1"/>
</dbReference>
<dbReference type="STRING" id="1280948.HY36_17870"/>
<accession>A0A059DZB7</accession>
<dbReference type="AlphaFoldDB" id="A0A059DZB7"/>
<dbReference type="PATRIC" id="fig|1280948.3.peg.2576"/>
<dbReference type="OrthoDB" id="7595271at2"/>
<dbReference type="Proteomes" id="UP000024547">
    <property type="component" value="Unassembled WGS sequence"/>
</dbReference>
<keyword evidence="2" id="KW-1185">Reference proteome</keyword>